<keyword evidence="3" id="KW-1185">Reference proteome</keyword>
<evidence type="ECO:0000256" key="1">
    <source>
        <dbReference type="SAM" id="MobiDB-lite"/>
    </source>
</evidence>
<gene>
    <name evidence="2" type="ORF">EVAR_94845_1</name>
</gene>
<protein>
    <submittedName>
        <fullName evidence="2">Uncharacterized protein</fullName>
    </submittedName>
</protein>
<dbReference type="EMBL" id="BGZK01000172">
    <property type="protein sequence ID" value="GBP25825.1"/>
    <property type="molecule type" value="Genomic_DNA"/>
</dbReference>
<dbReference type="Proteomes" id="UP000299102">
    <property type="component" value="Unassembled WGS sequence"/>
</dbReference>
<organism evidence="2 3">
    <name type="scientific">Eumeta variegata</name>
    <name type="common">Bagworm moth</name>
    <name type="synonym">Eumeta japonica</name>
    <dbReference type="NCBI Taxonomy" id="151549"/>
    <lineage>
        <taxon>Eukaryota</taxon>
        <taxon>Metazoa</taxon>
        <taxon>Ecdysozoa</taxon>
        <taxon>Arthropoda</taxon>
        <taxon>Hexapoda</taxon>
        <taxon>Insecta</taxon>
        <taxon>Pterygota</taxon>
        <taxon>Neoptera</taxon>
        <taxon>Endopterygota</taxon>
        <taxon>Lepidoptera</taxon>
        <taxon>Glossata</taxon>
        <taxon>Ditrysia</taxon>
        <taxon>Tineoidea</taxon>
        <taxon>Psychidae</taxon>
        <taxon>Oiketicinae</taxon>
        <taxon>Eumeta</taxon>
    </lineage>
</organism>
<dbReference type="AlphaFoldDB" id="A0A4C1UHE0"/>
<feature type="region of interest" description="Disordered" evidence="1">
    <location>
        <begin position="40"/>
        <end position="75"/>
    </location>
</feature>
<reference evidence="2 3" key="1">
    <citation type="journal article" date="2019" name="Commun. Biol.">
        <title>The bagworm genome reveals a unique fibroin gene that provides high tensile strength.</title>
        <authorList>
            <person name="Kono N."/>
            <person name="Nakamura H."/>
            <person name="Ohtoshi R."/>
            <person name="Tomita M."/>
            <person name="Numata K."/>
            <person name="Arakawa K."/>
        </authorList>
    </citation>
    <scope>NUCLEOTIDE SEQUENCE [LARGE SCALE GENOMIC DNA]</scope>
</reference>
<accession>A0A4C1UHE0</accession>
<proteinExistence type="predicted"/>
<name>A0A4C1UHE0_EUMVA</name>
<comment type="caution">
    <text evidence="2">The sequence shown here is derived from an EMBL/GenBank/DDBJ whole genome shotgun (WGS) entry which is preliminary data.</text>
</comment>
<evidence type="ECO:0000313" key="3">
    <source>
        <dbReference type="Proteomes" id="UP000299102"/>
    </source>
</evidence>
<evidence type="ECO:0000313" key="2">
    <source>
        <dbReference type="EMBL" id="GBP25825.1"/>
    </source>
</evidence>
<sequence>MSPRRRPRVYRPDLEFYHVAGPDLCEKCSTFAIRFGLNFPQRSNVRPPPRPRSFPPAEQQSERHLSGVPLTGSTP</sequence>